<gene>
    <name evidence="2" type="ORF">GCM10010339_85340</name>
</gene>
<organism evidence="2 3">
    <name type="scientific">Streptomyces alanosinicus</name>
    <dbReference type="NCBI Taxonomy" id="68171"/>
    <lineage>
        <taxon>Bacteria</taxon>
        <taxon>Bacillati</taxon>
        <taxon>Actinomycetota</taxon>
        <taxon>Actinomycetes</taxon>
        <taxon>Kitasatosporales</taxon>
        <taxon>Streptomycetaceae</taxon>
        <taxon>Streptomyces</taxon>
    </lineage>
</organism>
<evidence type="ECO:0000313" key="2">
    <source>
        <dbReference type="EMBL" id="GHE14483.1"/>
    </source>
</evidence>
<keyword evidence="1" id="KW-0732">Signal</keyword>
<dbReference type="AlphaFoldDB" id="A0A919D7H0"/>
<comment type="caution">
    <text evidence="2">The sequence shown here is derived from an EMBL/GenBank/DDBJ whole genome shotgun (WGS) entry which is preliminary data.</text>
</comment>
<evidence type="ECO:0000256" key="1">
    <source>
        <dbReference type="SAM" id="SignalP"/>
    </source>
</evidence>
<name>A0A919D7H0_9ACTN</name>
<sequence length="180" mass="18262">MLRRTRRVIFGLGLVLGTVLVAPSAQARTVSVAGLGDISCLVGSQTGHYQPGLAYTVRPTSFTGQGSVSGCVDLTGHGITGATFTTKGSGTASCLTGTVSSLTTYYWSNGRSSTVKNTGAIEVKPDGITVLVLTGTVESGQFNGSTVVQTKTLLSTDLTACLTPQGLTSAGGPVTVTLTR</sequence>
<dbReference type="RefSeq" id="WP_189958933.1">
    <property type="nucleotide sequence ID" value="NZ_BMVG01000050.1"/>
</dbReference>
<feature type="signal peptide" evidence="1">
    <location>
        <begin position="1"/>
        <end position="27"/>
    </location>
</feature>
<reference evidence="2" key="1">
    <citation type="journal article" date="2014" name="Int. J. Syst. Evol. Microbiol.">
        <title>Complete genome sequence of Corynebacterium casei LMG S-19264T (=DSM 44701T), isolated from a smear-ripened cheese.</title>
        <authorList>
            <consortium name="US DOE Joint Genome Institute (JGI-PGF)"/>
            <person name="Walter F."/>
            <person name="Albersmeier A."/>
            <person name="Kalinowski J."/>
            <person name="Ruckert C."/>
        </authorList>
    </citation>
    <scope>NUCLEOTIDE SEQUENCE</scope>
    <source>
        <strain evidence="2">JCM 4714</strain>
    </source>
</reference>
<reference evidence="2" key="2">
    <citation type="submission" date="2020-09" db="EMBL/GenBank/DDBJ databases">
        <authorList>
            <person name="Sun Q."/>
            <person name="Ohkuma M."/>
        </authorList>
    </citation>
    <scope>NUCLEOTIDE SEQUENCE</scope>
    <source>
        <strain evidence="2">JCM 4714</strain>
    </source>
</reference>
<protein>
    <submittedName>
        <fullName evidence="2">Uncharacterized protein</fullName>
    </submittedName>
</protein>
<dbReference type="EMBL" id="BMVG01000050">
    <property type="protein sequence ID" value="GHE14483.1"/>
    <property type="molecule type" value="Genomic_DNA"/>
</dbReference>
<accession>A0A919D7H0</accession>
<dbReference type="Proteomes" id="UP000655443">
    <property type="component" value="Unassembled WGS sequence"/>
</dbReference>
<evidence type="ECO:0000313" key="3">
    <source>
        <dbReference type="Proteomes" id="UP000655443"/>
    </source>
</evidence>
<proteinExistence type="predicted"/>
<keyword evidence="3" id="KW-1185">Reference proteome</keyword>
<feature type="chain" id="PRO_5037734110" evidence="1">
    <location>
        <begin position="28"/>
        <end position="180"/>
    </location>
</feature>